<feature type="transmembrane region" description="Helical" evidence="8">
    <location>
        <begin position="316"/>
        <end position="342"/>
    </location>
</feature>
<sequence>MHRNDLIACHECDALLHKPRLSGRDVAHCPRCDAVLYRSSSAQLERICALALAGLITFVIAQAFPILEMDVNGNRVQTTLLGAIESLWRQDMALVAVMVFCSTVLFPLVEMAALLYLLFPMRRGRVPPGFNFVLRAIQLVRPWGMIEVFMLGIIVTIVKMVSLARVVPEAALFAFAALTLMIAVVLMFDPAAVGHRRRAARRARRRRSAAAGGAPPMTTPTAAREGLASCHTCGLVQPLDRTRTHAHAHCARCGAALHFRTPNSIARTWALLLAAAILYIPANLLPIMRTSSLVGAQQDTIMSGVVYFWTSGEWPLAVVVFVASILVPMLKLGVLVILVISAQRRSAWRPLQRTRLFRIVERIGRWSMLDIFVVTLTVALVHFRSLAVITAGPGALAFGSVVILTMLASMQFDPRLIWDPVENSGKHHE</sequence>
<dbReference type="InterPro" id="IPR007498">
    <property type="entry name" value="PqiA-like"/>
</dbReference>
<gene>
    <name evidence="9" type="ORF">WJ35_08320</name>
</gene>
<keyword evidence="5 8" id="KW-0812">Transmembrane</keyword>
<dbReference type="Proteomes" id="UP000243680">
    <property type="component" value="Chromosome 1"/>
</dbReference>
<name>A0A1B4LD10_9BURK</name>
<organism evidence="9 10">
    <name type="scientific">Burkholderia ubonensis</name>
    <dbReference type="NCBI Taxonomy" id="101571"/>
    <lineage>
        <taxon>Bacteria</taxon>
        <taxon>Pseudomonadati</taxon>
        <taxon>Pseudomonadota</taxon>
        <taxon>Betaproteobacteria</taxon>
        <taxon>Burkholderiales</taxon>
        <taxon>Burkholderiaceae</taxon>
        <taxon>Burkholderia</taxon>
        <taxon>Burkholderia cepacia complex</taxon>
    </lineage>
</organism>
<dbReference type="PANTHER" id="PTHR30462">
    <property type="entry name" value="INTERMEMBRANE TRANSPORT PROTEIN PQIB-RELATED"/>
    <property type="match status" value="1"/>
</dbReference>
<evidence type="ECO:0000256" key="7">
    <source>
        <dbReference type="ARBA" id="ARBA00023136"/>
    </source>
</evidence>
<dbReference type="EMBL" id="CP013420">
    <property type="protein sequence ID" value="AOJ75072.1"/>
    <property type="molecule type" value="Genomic_DNA"/>
</dbReference>
<evidence type="ECO:0000313" key="10">
    <source>
        <dbReference type="Proteomes" id="UP000243680"/>
    </source>
</evidence>
<evidence type="ECO:0000256" key="6">
    <source>
        <dbReference type="ARBA" id="ARBA00022989"/>
    </source>
</evidence>
<dbReference type="Pfam" id="PF04403">
    <property type="entry name" value="PqiA"/>
    <property type="match status" value="2"/>
</dbReference>
<accession>A0A1B4LD10</accession>
<evidence type="ECO:0000313" key="9">
    <source>
        <dbReference type="EMBL" id="AOJ75072.1"/>
    </source>
</evidence>
<evidence type="ECO:0000256" key="2">
    <source>
        <dbReference type="ARBA" id="ARBA00007555"/>
    </source>
</evidence>
<evidence type="ECO:0000256" key="4">
    <source>
        <dbReference type="ARBA" id="ARBA00022519"/>
    </source>
</evidence>
<proteinExistence type="inferred from homology"/>
<feature type="transmembrane region" description="Helical" evidence="8">
    <location>
        <begin position="387"/>
        <end position="408"/>
    </location>
</feature>
<protein>
    <recommendedName>
        <fullName evidence="11">Paraquat-inducible protein A</fullName>
    </recommendedName>
</protein>
<feature type="transmembrane region" description="Helical" evidence="8">
    <location>
        <begin position="47"/>
        <end position="67"/>
    </location>
</feature>
<feature type="transmembrane region" description="Helical" evidence="8">
    <location>
        <begin position="363"/>
        <end position="381"/>
    </location>
</feature>
<keyword evidence="6 8" id="KW-1133">Transmembrane helix</keyword>
<evidence type="ECO:0000256" key="8">
    <source>
        <dbReference type="SAM" id="Phobius"/>
    </source>
</evidence>
<dbReference type="NCBIfam" id="TIGR00155">
    <property type="entry name" value="pqiA_fam"/>
    <property type="match status" value="1"/>
</dbReference>
<dbReference type="InterPro" id="IPR005219">
    <property type="entry name" value="PqiA-like_proteobact"/>
</dbReference>
<feature type="transmembrane region" description="Helical" evidence="8">
    <location>
        <begin position="93"/>
        <end position="119"/>
    </location>
</feature>
<dbReference type="InterPro" id="IPR051800">
    <property type="entry name" value="PqiA-PqiB_transport"/>
</dbReference>
<keyword evidence="4" id="KW-0997">Cell inner membrane</keyword>
<comment type="similarity">
    <text evidence="2">Belongs to the PqiA family.</text>
</comment>
<dbReference type="RefSeq" id="WP_069239031.1">
    <property type="nucleotide sequence ID" value="NZ_CP013420.1"/>
</dbReference>
<feature type="transmembrane region" description="Helical" evidence="8">
    <location>
        <begin position="139"/>
        <end position="158"/>
    </location>
</feature>
<evidence type="ECO:0008006" key="11">
    <source>
        <dbReference type="Google" id="ProtNLM"/>
    </source>
</evidence>
<dbReference type="GO" id="GO:0005886">
    <property type="term" value="C:plasma membrane"/>
    <property type="evidence" value="ECO:0007669"/>
    <property type="project" value="UniProtKB-SubCell"/>
</dbReference>
<dbReference type="PANTHER" id="PTHR30462:SF3">
    <property type="entry name" value="INTERMEMBRANE TRANSPORT PROTEIN PQIA"/>
    <property type="match status" value="1"/>
</dbReference>
<evidence type="ECO:0000256" key="1">
    <source>
        <dbReference type="ARBA" id="ARBA00004429"/>
    </source>
</evidence>
<comment type="subcellular location">
    <subcellularLocation>
        <location evidence="1">Cell inner membrane</location>
        <topology evidence="1">Multi-pass membrane protein</topology>
    </subcellularLocation>
</comment>
<keyword evidence="7 8" id="KW-0472">Membrane</keyword>
<feature type="transmembrane region" description="Helical" evidence="8">
    <location>
        <begin position="269"/>
        <end position="288"/>
    </location>
</feature>
<feature type="transmembrane region" description="Helical" evidence="8">
    <location>
        <begin position="170"/>
        <end position="188"/>
    </location>
</feature>
<reference evidence="9 10" key="1">
    <citation type="submission" date="2015-12" db="EMBL/GenBank/DDBJ databases">
        <title>Diversity of Burkholderia near neighbor genomes.</title>
        <authorList>
            <person name="Sahl J."/>
            <person name="Wagner D."/>
            <person name="Keim P."/>
        </authorList>
    </citation>
    <scope>NUCLEOTIDE SEQUENCE [LARGE SCALE GENOMIC DNA]</scope>
    <source>
        <strain evidence="9 10">MSMB0783</strain>
    </source>
</reference>
<dbReference type="AlphaFoldDB" id="A0A1B4LD10"/>
<evidence type="ECO:0000256" key="3">
    <source>
        <dbReference type="ARBA" id="ARBA00022475"/>
    </source>
</evidence>
<keyword evidence="3" id="KW-1003">Cell membrane</keyword>
<evidence type="ECO:0000256" key="5">
    <source>
        <dbReference type="ARBA" id="ARBA00022692"/>
    </source>
</evidence>